<sequence length="77" mass="8836">MEQILDELRSAQFVVDESGRRTGALLDIKVWEKLLSWVEAQERTVTLPSVRGHLASVTDRSLSEELIQERRKAVDDE</sequence>
<keyword evidence="2" id="KW-1185">Reference proteome</keyword>
<evidence type="ECO:0000313" key="2">
    <source>
        <dbReference type="Proteomes" id="UP000646053"/>
    </source>
</evidence>
<dbReference type="AlphaFoldDB" id="A0A8J7YXH1"/>
<dbReference type="RefSeq" id="WP_162421959.1">
    <property type="nucleotide sequence ID" value="NZ_WVIE01000003.1"/>
</dbReference>
<dbReference type="Proteomes" id="UP000646053">
    <property type="component" value="Unassembled WGS sequence"/>
</dbReference>
<dbReference type="EMBL" id="WVIE01000003">
    <property type="protein sequence ID" value="NDJ16452.1"/>
    <property type="molecule type" value="Genomic_DNA"/>
</dbReference>
<protein>
    <submittedName>
        <fullName evidence="1">Uncharacterized protein</fullName>
    </submittedName>
</protein>
<gene>
    <name evidence="1" type="ORF">GS601_03950</name>
</gene>
<proteinExistence type="predicted"/>
<organism evidence="1 2">
    <name type="scientific">Myxacorys almedinensis A</name>
    <dbReference type="NCBI Taxonomy" id="2690445"/>
    <lineage>
        <taxon>Bacteria</taxon>
        <taxon>Bacillati</taxon>
        <taxon>Cyanobacteriota</taxon>
        <taxon>Cyanophyceae</taxon>
        <taxon>Leptolyngbyales</taxon>
        <taxon>Leptolyngbyaceae</taxon>
        <taxon>Myxacorys</taxon>
        <taxon>Myxacorys almedinensis</taxon>
    </lineage>
</organism>
<name>A0A8J7YXH1_9CYAN</name>
<evidence type="ECO:0000313" key="1">
    <source>
        <dbReference type="EMBL" id="NDJ16452.1"/>
    </source>
</evidence>
<reference evidence="1" key="1">
    <citation type="submission" date="2019-12" db="EMBL/GenBank/DDBJ databases">
        <title>High-Quality draft genome sequences of three cyanobacteria isolated from the limestone walls of the Old Cathedral of Coimbra.</title>
        <authorList>
            <person name="Tiago I."/>
            <person name="Soares F."/>
            <person name="Portugal A."/>
        </authorList>
    </citation>
    <scope>NUCLEOTIDE SEQUENCE</scope>
    <source>
        <strain evidence="1">A</strain>
    </source>
</reference>
<comment type="caution">
    <text evidence="1">The sequence shown here is derived from an EMBL/GenBank/DDBJ whole genome shotgun (WGS) entry which is preliminary data.</text>
</comment>
<accession>A0A8J7YXH1</accession>